<feature type="region of interest" description="Disordered" evidence="1">
    <location>
        <begin position="79"/>
        <end position="113"/>
    </location>
</feature>
<feature type="compositionally biased region" description="Basic residues" evidence="1">
    <location>
        <begin position="99"/>
        <end position="111"/>
    </location>
</feature>
<accession>A0A9W4UHJ1</accession>
<dbReference type="AlphaFoldDB" id="A0A9W4UHJ1"/>
<name>A0A9W4UHJ1_9PLEO</name>
<keyword evidence="3" id="KW-1185">Reference proteome</keyword>
<organism evidence="2 3">
    <name type="scientific">Periconia digitata</name>
    <dbReference type="NCBI Taxonomy" id="1303443"/>
    <lineage>
        <taxon>Eukaryota</taxon>
        <taxon>Fungi</taxon>
        <taxon>Dikarya</taxon>
        <taxon>Ascomycota</taxon>
        <taxon>Pezizomycotina</taxon>
        <taxon>Dothideomycetes</taxon>
        <taxon>Pleosporomycetidae</taxon>
        <taxon>Pleosporales</taxon>
        <taxon>Massarineae</taxon>
        <taxon>Periconiaceae</taxon>
        <taxon>Periconia</taxon>
    </lineage>
</organism>
<evidence type="ECO:0000313" key="2">
    <source>
        <dbReference type="EMBL" id="CAI6336316.1"/>
    </source>
</evidence>
<dbReference type="Proteomes" id="UP001152607">
    <property type="component" value="Unassembled WGS sequence"/>
</dbReference>
<evidence type="ECO:0000313" key="3">
    <source>
        <dbReference type="Proteomes" id="UP001152607"/>
    </source>
</evidence>
<reference evidence="2" key="1">
    <citation type="submission" date="2023-01" db="EMBL/GenBank/DDBJ databases">
        <authorList>
            <person name="Van Ghelder C."/>
            <person name="Rancurel C."/>
        </authorList>
    </citation>
    <scope>NUCLEOTIDE SEQUENCE</scope>
    <source>
        <strain evidence="2">CNCM I-4278</strain>
    </source>
</reference>
<proteinExistence type="predicted"/>
<evidence type="ECO:0000256" key="1">
    <source>
        <dbReference type="SAM" id="MobiDB-lite"/>
    </source>
</evidence>
<gene>
    <name evidence="2" type="ORF">PDIGIT_LOCUS9412</name>
</gene>
<comment type="caution">
    <text evidence="2">The sequence shown here is derived from an EMBL/GenBank/DDBJ whole genome shotgun (WGS) entry which is preliminary data.</text>
</comment>
<dbReference type="EMBL" id="CAOQHR010000006">
    <property type="protein sequence ID" value="CAI6336316.1"/>
    <property type="molecule type" value="Genomic_DNA"/>
</dbReference>
<protein>
    <submittedName>
        <fullName evidence="2">Uncharacterized protein</fullName>
    </submittedName>
</protein>
<sequence length="124" mass="13425">MGVEAGRAGPGTYEYLCSWLAIGRSLVAGTASEPLVTASLQGKIGKDAGVELRVHLTALFLASVPTITASVCRSSCASGTKHAHQATSPQRCYDDPRHGSRQRTRSLHRRTMNSPRYRFVGRRV</sequence>